<feature type="compositionally biased region" description="Polar residues" evidence="1">
    <location>
        <begin position="63"/>
        <end position="72"/>
    </location>
</feature>
<sequence length="511" mass="54273">MQRSGATPTQTAAPFFASLFGGGHHSSNSNSNSNSNSHSHSHSHDDPSSLSPTTRKSPGKSIRSLSRPTSSGVDAAGDTGASPARQHNVLHKSRDRRPSFGRKPSFSFASSSSPKRRANSSSSANGAARPPAIQLFPDTDNPVPPLPNYALAQAVNKLSRETDAVLSSPTSTPEGFSKMLSRTTPANGQLAPPPVLQGGSSSGQPSELSVVHQHIQETANKRISTLDYLRKAHEGRIYWFNTLLFDKPDLQRMPYFDPRKLARRATNYLLLGISLPAVIDLNSSNAVEFLKSFNTLLTEFDSFQQLHSESGASSSSLSRARIPQMFRRAAGPAKTRRSSSATTAAAAAATASLAGTAGESSLGEQQLAQLESLALTPSITNTSTTYPGVGSGTVNVTHPASIMNFAGSEIDLLPGEEYTHLLTPSLPFDPDFFETFATLCDVLIDTYTRLLGLLPSPNHCGGSVAELFSKADGKVRKLLVQGVVREFEEGTRAGVKSEVANVGKVVLSGLM</sequence>
<dbReference type="InParanoid" id="B2B754"/>
<dbReference type="VEuPathDB" id="FungiDB:PODANS_2_9950"/>
<evidence type="ECO:0000313" key="3">
    <source>
        <dbReference type="EMBL" id="CDP26035.1"/>
    </source>
</evidence>
<dbReference type="eggNOG" id="ENOG502S1UN">
    <property type="taxonomic scope" value="Eukaryota"/>
</dbReference>
<evidence type="ECO:0000256" key="1">
    <source>
        <dbReference type="SAM" id="MobiDB-lite"/>
    </source>
</evidence>
<evidence type="ECO:0000313" key="4">
    <source>
        <dbReference type="Proteomes" id="UP000001197"/>
    </source>
</evidence>
<feature type="compositionally biased region" description="Low complexity" evidence="1">
    <location>
        <begin position="25"/>
        <end position="38"/>
    </location>
</feature>
<proteinExistence type="predicted"/>
<dbReference type="GeneID" id="6196242"/>
<feature type="compositionally biased region" description="Low complexity" evidence="1">
    <location>
        <begin position="103"/>
        <end position="132"/>
    </location>
</feature>
<dbReference type="HOGENOM" id="CLU_017096_2_1_1"/>
<accession>B2B754</accession>
<feature type="compositionally biased region" description="Low complexity" evidence="1">
    <location>
        <begin position="1"/>
        <end position="17"/>
    </location>
</feature>
<reference evidence="4" key="3">
    <citation type="journal article" date="2014" name="Genetics">
        <title>Maintaining two mating types: Structure of the mating type locus and its role in heterokaryosis in Podospora anserina.</title>
        <authorList>
            <person name="Grognet P."/>
            <person name="Bidard F."/>
            <person name="Kuchly C."/>
            <person name="Tong L.C.H."/>
            <person name="Coppin E."/>
            <person name="Benkhali J.A."/>
            <person name="Couloux A."/>
            <person name="Wincker P."/>
            <person name="Debuchy R."/>
            <person name="Silar P."/>
        </authorList>
    </citation>
    <scope>GENOME REANNOTATION</scope>
    <source>
        <strain evidence="4">S / ATCC MYA-4624 / DSM 980 / FGSC 10383</strain>
    </source>
</reference>
<reference evidence="3" key="4">
    <citation type="submission" date="2014-09" db="EMBL/GenBank/DDBJ databases">
        <title>Maintaining two mating types: Structure of the mating type locus and its role in heterokaryosis in Podospora anserina.</title>
        <authorList>
            <person name="Grognet P."/>
            <person name="Bidard F."/>
            <person name="Kuchly C."/>
            <person name="Chan Ho Tong L."/>
            <person name="Coppin E."/>
            <person name="Ait Benkhali J."/>
            <person name="Couloux A."/>
            <person name="Wincker P."/>
            <person name="Debuchy R."/>
            <person name="Silar P."/>
        </authorList>
    </citation>
    <scope>NUCLEOTIDE SEQUENCE</scope>
</reference>
<dbReference type="AlphaFoldDB" id="B2B754"/>
<name>B2B754_PODAN</name>
<gene>
    <name evidence="2" type="ORF">PODANS_2_9950</name>
</gene>
<evidence type="ECO:0000313" key="2">
    <source>
        <dbReference type="EMBL" id="CAP73632.1"/>
    </source>
</evidence>
<dbReference type="EMBL" id="CU640366">
    <property type="protein sequence ID" value="CAP73632.1"/>
    <property type="molecule type" value="Genomic_DNA"/>
</dbReference>
<keyword evidence="4" id="KW-1185">Reference proteome</keyword>
<feature type="region of interest" description="Disordered" evidence="1">
    <location>
        <begin position="1"/>
        <end position="139"/>
    </location>
</feature>
<reference evidence="2" key="2">
    <citation type="submission" date="2008-07" db="EMBL/GenBank/DDBJ databases">
        <authorList>
            <person name="Genoscope - CEA"/>
        </authorList>
    </citation>
    <scope>NUCLEOTIDE SEQUENCE</scope>
    <source>
        <strain evidence="2">S mat+</strain>
    </source>
</reference>
<protein>
    <submittedName>
        <fullName evidence="2">Podospora anserina S mat+ genomic DNA chromosome 2, supercontig 2</fullName>
    </submittedName>
</protein>
<reference evidence="2 4" key="1">
    <citation type="journal article" date="2008" name="Genome Biol.">
        <title>The genome sequence of the model ascomycete fungus Podospora anserina.</title>
        <authorList>
            <person name="Espagne E."/>
            <person name="Lespinet O."/>
            <person name="Malagnac F."/>
            <person name="Da Silva C."/>
            <person name="Jaillon O."/>
            <person name="Porcel B.M."/>
            <person name="Couloux A."/>
            <person name="Aury J.-M."/>
            <person name="Segurens B."/>
            <person name="Poulain J."/>
            <person name="Anthouard V."/>
            <person name="Grossetete S."/>
            <person name="Khalili H."/>
            <person name="Coppin E."/>
            <person name="Dequard-Chablat M."/>
            <person name="Picard M."/>
            <person name="Contamine V."/>
            <person name="Arnaise S."/>
            <person name="Bourdais A."/>
            <person name="Berteaux-Lecellier V."/>
            <person name="Gautheret D."/>
            <person name="de Vries R.P."/>
            <person name="Battaglia E."/>
            <person name="Coutinho P.M."/>
            <person name="Danchin E.G.J."/>
            <person name="Henrissat B."/>
            <person name="El Khoury R."/>
            <person name="Sainsard-Chanet A."/>
            <person name="Boivin A."/>
            <person name="Pinan-Lucarre B."/>
            <person name="Sellem C.H."/>
            <person name="Debuchy R."/>
            <person name="Wincker P."/>
            <person name="Weissenbach J."/>
            <person name="Silar P."/>
        </authorList>
    </citation>
    <scope>NUCLEOTIDE SEQUENCE [LARGE SCALE GENOMIC DNA]</scope>
    <source>
        <strain evidence="4">S / ATCC MYA-4624 / DSM 980 / FGSC 10383</strain>
        <strain evidence="2">S mat+</strain>
    </source>
</reference>
<dbReference type="PANTHER" id="PTHR37332:SF1">
    <property type="entry name" value="ELMO DOMAIN-CONTAINING PROTEIN"/>
    <property type="match status" value="1"/>
</dbReference>
<dbReference type="OrthoDB" id="14339at2759"/>
<dbReference type="KEGG" id="pan:PODANSg8849"/>
<dbReference type="Proteomes" id="UP000001197">
    <property type="component" value="Chromosome 2"/>
</dbReference>
<dbReference type="EMBL" id="FO904937">
    <property type="protein sequence ID" value="CDP26035.1"/>
    <property type="molecule type" value="Genomic_DNA"/>
</dbReference>
<dbReference type="RefSeq" id="XP_001911804.1">
    <property type="nucleotide sequence ID" value="XM_001911769.1"/>
</dbReference>
<organism evidence="2">
    <name type="scientific">Podospora anserina (strain S / ATCC MYA-4624 / DSM 980 / FGSC 10383)</name>
    <name type="common">Pleurage anserina</name>
    <dbReference type="NCBI Taxonomy" id="515849"/>
    <lineage>
        <taxon>Eukaryota</taxon>
        <taxon>Fungi</taxon>
        <taxon>Dikarya</taxon>
        <taxon>Ascomycota</taxon>
        <taxon>Pezizomycotina</taxon>
        <taxon>Sordariomycetes</taxon>
        <taxon>Sordariomycetidae</taxon>
        <taxon>Sordariales</taxon>
        <taxon>Podosporaceae</taxon>
        <taxon>Podospora</taxon>
        <taxon>Podospora anserina</taxon>
    </lineage>
</organism>
<dbReference type="PANTHER" id="PTHR37332">
    <property type="entry name" value="EXPRESSED PROTEIN"/>
    <property type="match status" value="1"/>
</dbReference>